<feature type="transmembrane region" description="Helical" evidence="1">
    <location>
        <begin position="50"/>
        <end position="73"/>
    </location>
</feature>
<keyword evidence="3" id="KW-1185">Reference proteome</keyword>
<dbReference type="RefSeq" id="WP_271175206.1">
    <property type="nucleotide sequence ID" value="NZ_BAAAJO010000001.1"/>
</dbReference>
<dbReference type="Proteomes" id="UP001142372">
    <property type="component" value="Unassembled WGS sequence"/>
</dbReference>
<name>A0A9W6H6T6_9MICO</name>
<keyword evidence="1" id="KW-0812">Transmembrane</keyword>
<keyword evidence="1" id="KW-0472">Membrane</keyword>
<evidence type="ECO:0000313" key="3">
    <source>
        <dbReference type="Proteomes" id="UP001142372"/>
    </source>
</evidence>
<feature type="transmembrane region" description="Helical" evidence="1">
    <location>
        <begin position="85"/>
        <end position="106"/>
    </location>
</feature>
<accession>A0A9W6H6T6</accession>
<evidence type="ECO:0000313" key="2">
    <source>
        <dbReference type="EMBL" id="GLJ74493.1"/>
    </source>
</evidence>
<reference evidence="2" key="2">
    <citation type="submission" date="2023-01" db="EMBL/GenBank/DDBJ databases">
        <authorList>
            <person name="Sun Q."/>
            <person name="Evtushenko L."/>
        </authorList>
    </citation>
    <scope>NUCLEOTIDE SEQUENCE</scope>
    <source>
        <strain evidence="2">VKM Ac-1401</strain>
    </source>
</reference>
<sequence>MQNPHGPSTNPVVRRPAAVVLLIVSGSGSILVACIVGSWAAALLRDTADGFAVIGTLIAIVYLALGFIALFCARAAAKGAPNRRTLAGVSIVAGLFCGVPMLGLAIAFPGGIFVFGPLLALPAVVVVGAVLAYRQPVTASVSTTG</sequence>
<reference evidence="2" key="1">
    <citation type="journal article" date="2014" name="Int. J. Syst. Evol. Microbiol.">
        <title>Complete genome sequence of Corynebacterium casei LMG S-19264T (=DSM 44701T), isolated from a smear-ripened cheese.</title>
        <authorList>
            <consortium name="US DOE Joint Genome Institute (JGI-PGF)"/>
            <person name="Walter F."/>
            <person name="Albersmeier A."/>
            <person name="Kalinowski J."/>
            <person name="Ruckert C."/>
        </authorList>
    </citation>
    <scope>NUCLEOTIDE SEQUENCE</scope>
    <source>
        <strain evidence="2">VKM Ac-1401</strain>
    </source>
</reference>
<proteinExistence type="predicted"/>
<gene>
    <name evidence="2" type="ORF">GCM10017584_00660</name>
</gene>
<comment type="caution">
    <text evidence="2">The sequence shown here is derived from an EMBL/GenBank/DDBJ whole genome shotgun (WGS) entry which is preliminary data.</text>
</comment>
<evidence type="ECO:0000256" key="1">
    <source>
        <dbReference type="SAM" id="Phobius"/>
    </source>
</evidence>
<keyword evidence="1" id="KW-1133">Transmembrane helix</keyword>
<dbReference type="EMBL" id="BSEN01000001">
    <property type="protein sequence ID" value="GLJ74493.1"/>
    <property type="molecule type" value="Genomic_DNA"/>
</dbReference>
<feature type="transmembrane region" description="Helical" evidence="1">
    <location>
        <begin position="20"/>
        <end position="44"/>
    </location>
</feature>
<dbReference type="AlphaFoldDB" id="A0A9W6H6T6"/>
<organism evidence="2 3">
    <name type="scientific">Leifsonia poae</name>
    <dbReference type="NCBI Taxonomy" id="110933"/>
    <lineage>
        <taxon>Bacteria</taxon>
        <taxon>Bacillati</taxon>
        <taxon>Actinomycetota</taxon>
        <taxon>Actinomycetes</taxon>
        <taxon>Micrococcales</taxon>
        <taxon>Microbacteriaceae</taxon>
        <taxon>Leifsonia</taxon>
    </lineage>
</organism>
<feature type="transmembrane region" description="Helical" evidence="1">
    <location>
        <begin position="112"/>
        <end position="133"/>
    </location>
</feature>
<protein>
    <submittedName>
        <fullName evidence="2">Uncharacterized protein</fullName>
    </submittedName>
</protein>